<sequence length="331" mass="35130">MSWTEEPYSGGSRARRWPRRPAGLLGAAPAEAATHYVMATEQASGRILRFNPAAWSSGTVLWKAPSTTGTWTNLSDVKRRGSANWGNVMLVTSSGVGDYLGRAAMIDESAIGSSRTGGIVWQAAVDGNPHSIERIEGKGAIVVAPSKGPTGSASGGGLHLFVPSTNGGKPGTRAVKFYGFPGAHGVIYHQNGFVIAVGTGEVRLYGITGNGSSTRLSYRTKLTFSDGAGRAKVGHDILPDHDGSGYFFTSSYNVRSLQLVYAGNSWQFTSGQVSGADHVKAYTRLPNGVRTWVVPGSGEGDWSRTIHFSSGNHSKSGARFYRVRYYTTAFG</sequence>
<evidence type="ECO:0000313" key="1">
    <source>
        <dbReference type="EMBL" id="SCE79168.1"/>
    </source>
</evidence>
<accession>A0A1C4V554</accession>
<dbReference type="RefSeq" id="WP_157745825.1">
    <property type="nucleotide sequence ID" value="NZ_LT607410.1"/>
</dbReference>
<proteinExistence type="predicted"/>
<dbReference type="AlphaFoldDB" id="A0A1C4V554"/>
<protein>
    <recommendedName>
        <fullName evidence="3">Tachylectin</fullName>
    </recommendedName>
</protein>
<name>A0A1C4V554_9ACTN</name>
<dbReference type="EMBL" id="LT607410">
    <property type="protein sequence ID" value="SCE79168.1"/>
    <property type="molecule type" value="Genomic_DNA"/>
</dbReference>
<reference evidence="1 2" key="1">
    <citation type="submission" date="2016-06" db="EMBL/GenBank/DDBJ databases">
        <authorList>
            <person name="Kjaerup R.B."/>
            <person name="Dalgaard T.S."/>
            <person name="Juul-Madsen H.R."/>
        </authorList>
    </citation>
    <scope>NUCLEOTIDE SEQUENCE [LARGE SCALE GENOMIC DNA]</scope>
    <source>
        <strain evidence="1 2">DSM 43821</strain>
    </source>
</reference>
<evidence type="ECO:0000313" key="2">
    <source>
        <dbReference type="Proteomes" id="UP000198228"/>
    </source>
</evidence>
<evidence type="ECO:0008006" key="3">
    <source>
        <dbReference type="Google" id="ProtNLM"/>
    </source>
</evidence>
<organism evidence="1 2">
    <name type="scientific">Micromonospora purpureochromogenes</name>
    <dbReference type="NCBI Taxonomy" id="47872"/>
    <lineage>
        <taxon>Bacteria</taxon>
        <taxon>Bacillati</taxon>
        <taxon>Actinomycetota</taxon>
        <taxon>Actinomycetes</taxon>
        <taxon>Micromonosporales</taxon>
        <taxon>Micromonosporaceae</taxon>
        <taxon>Micromonospora</taxon>
    </lineage>
</organism>
<gene>
    <name evidence="1" type="ORF">GA0074696_0885</name>
</gene>
<dbReference type="Proteomes" id="UP000198228">
    <property type="component" value="Chromosome I"/>
</dbReference>